<reference evidence="3" key="1">
    <citation type="submission" date="2023-07" db="EMBL/GenBank/DDBJ databases">
        <title>Genomic Encyclopedia of Type Strains, Phase IV (KMG-IV): sequencing the most valuable type-strain genomes for metagenomic binning, comparative biology and taxonomic classification.</title>
        <authorList>
            <person name="Goeker M."/>
        </authorList>
    </citation>
    <scope>NUCLEOTIDE SEQUENCE</scope>
    <source>
        <strain evidence="3">DSM 19659</strain>
    </source>
</reference>
<keyword evidence="4" id="KW-1185">Reference proteome</keyword>
<dbReference type="PROSITE" id="PS51257">
    <property type="entry name" value="PROKAR_LIPOPROTEIN"/>
    <property type="match status" value="1"/>
</dbReference>
<sequence length="501" mass="56138">MKKRVWKGAALLIALSMLAACGKGEAEKPTESAESKGEESAAQEPGERFADRKKLEFEHFTLYYPEKWKLDEDSTEEDESYAKASLYLGETPDDSDTNVLITASEQSSYSFRKDVCRYGIDLREYAEGKAEKRSFGDLELTICPGWSEDSSTLFCRDEASATTVDVEVEGDVGGEEVREVLEGLVLTLKDEGEKDAPYPWEGEPYTPEIKPQMVGSYTIDAEYIPFEEPYTSFDIMEYRFDTVGDQLCLLHEKQLSYFTLQGDKLVKGKELELERDCDDISSDHSGMLYLSPGIGDVMGVKDGVMTFQSTVDGYLHMHPSGEWGISYWVGSDTQKIRNQGGNLVSEPWILTNMSDAAARQGIFSMVDSVAISDSRIMVSGNAELEGGEEDKRLVVYDYDGNTQLEFGGREGNDPDMIGYITAMVETENGYIATDGNMRDIFFWSKDGTYVGTVDVKEFLGTRYPWIEDMRMAEDGSVLLLMTQERDDESASELMVFRMSGF</sequence>
<evidence type="ECO:0000313" key="4">
    <source>
        <dbReference type="Proteomes" id="UP001241537"/>
    </source>
</evidence>
<accession>A0AAE3VBZ3</accession>
<keyword evidence="2" id="KW-0732">Signal</keyword>
<evidence type="ECO:0000256" key="2">
    <source>
        <dbReference type="SAM" id="SignalP"/>
    </source>
</evidence>
<feature type="signal peptide" evidence="2">
    <location>
        <begin position="1"/>
        <end position="19"/>
    </location>
</feature>
<dbReference type="RefSeq" id="WP_106611386.1">
    <property type="nucleotide sequence ID" value="NZ_JAUSTO010000013.1"/>
</dbReference>
<dbReference type="EMBL" id="JAUSTO010000013">
    <property type="protein sequence ID" value="MDQ0153170.1"/>
    <property type="molecule type" value="Genomic_DNA"/>
</dbReference>
<dbReference type="SUPFAM" id="SSF101898">
    <property type="entry name" value="NHL repeat"/>
    <property type="match status" value="1"/>
</dbReference>
<dbReference type="AlphaFoldDB" id="A0AAE3VBZ3"/>
<evidence type="ECO:0008006" key="5">
    <source>
        <dbReference type="Google" id="ProtNLM"/>
    </source>
</evidence>
<evidence type="ECO:0000313" key="3">
    <source>
        <dbReference type="EMBL" id="MDQ0153170.1"/>
    </source>
</evidence>
<protein>
    <recommendedName>
        <fullName evidence="5">Lipocalin-like domain-containing protein</fullName>
    </recommendedName>
</protein>
<feature type="chain" id="PRO_5042256064" description="Lipocalin-like domain-containing protein" evidence="2">
    <location>
        <begin position="20"/>
        <end position="501"/>
    </location>
</feature>
<comment type="caution">
    <text evidence="3">The sequence shown here is derived from an EMBL/GenBank/DDBJ whole genome shotgun (WGS) entry which is preliminary data.</text>
</comment>
<gene>
    <name evidence="3" type="ORF">J2S20_001879</name>
</gene>
<organism evidence="3 4">
    <name type="scientific">Moryella indoligenes</name>
    <dbReference type="NCBI Taxonomy" id="371674"/>
    <lineage>
        <taxon>Bacteria</taxon>
        <taxon>Bacillati</taxon>
        <taxon>Bacillota</taxon>
        <taxon>Clostridia</taxon>
        <taxon>Lachnospirales</taxon>
        <taxon>Lachnospiraceae</taxon>
        <taxon>Moryella</taxon>
    </lineage>
</organism>
<dbReference type="Proteomes" id="UP001241537">
    <property type="component" value="Unassembled WGS sequence"/>
</dbReference>
<feature type="region of interest" description="Disordered" evidence="1">
    <location>
        <begin position="24"/>
        <end position="50"/>
    </location>
</feature>
<proteinExistence type="predicted"/>
<evidence type="ECO:0000256" key="1">
    <source>
        <dbReference type="SAM" id="MobiDB-lite"/>
    </source>
</evidence>
<name>A0AAE3VBZ3_9FIRM</name>